<keyword evidence="13" id="KW-1185">Reference proteome</keyword>
<evidence type="ECO:0000256" key="7">
    <source>
        <dbReference type="ARBA" id="ARBA00023137"/>
    </source>
</evidence>
<gene>
    <name evidence="12" type="ORF">C725_0263</name>
</gene>
<keyword evidence="6" id="KW-0067">ATP-binding</keyword>
<evidence type="ECO:0000313" key="12">
    <source>
        <dbReference type="EMBL" id="EMD84333.1"/>
    </source>
</evidence>
<dbReference type="Gene3D" id="3.40.50.300">
    <property type="entry name" value="P-loop containing nucleotide triphosphate hydrolases"/>
    <property type="match status" value="1"/>
</dbReference>
<accession>M2U8P2</accession>
<dbReference type="PANTHER" id="PTHR32309">
    <property type="entry name" value="TYROSINE-PROTEIN KINASE"/>
    <property type="match status" value="1"/>
</dbReference>
<organism evidence="12 13">
    <name type="scientific">Pacificimonas flava</name>
    <dbReference type="NCBI Taxonomy" id="1234595"/>
    <lineage>
        <taxon>Bacteria</taxon>
        <taxon>Pseudomonadati</taxon>
        <taxon>Pseudomonadota</taxon>
        <taxon>Alphaproteobacteria</taxon>
        <taxon>Sphingomonadales</taxon>
        <taxon>Sphingosinicellaceae</taxon>
        <taxon>Pacificimonas</taxon>
    </lineage>
</organism>
<feature type="region of interest" description="Disordered" evidence="9">
    <location>
        <begin position="316"/>
        <end position="338"/>
    </location>
</feature>
<evidence type="ECO:0000256" key="6">
    <source>
        <dbReference type="ARBA" id="ARBA00022840"/>
    </source>
</evidence>
<dbReference type="InterPro" id="IPR025669">
    <property type="entry name" value="AAA_dom"/>
</dbReference>
<dbReference type="InterPro" id="IPR005702">
    <property type="entry name" value="Wzc-like_C"/>
</dbReference>
<evidence type="ECO:0000256" key="8">
    <source>
        <dbReference type="ARBA" id="ARBA00051245"/>
    </source>
</evidence>
<evidence type="ECO:0000259" key="11">
    <source>
        <dbReference type="Pfam" id="PF13614"/>
    </source>
</evidence>
<dbReference type="GO" id="GO:0004715">
    <property type="term" value="F:non-membrane spanning protein tyrosine kinase activity"/>
    <property type="evidence" value="ECO:0007669"/>
    <property type="project" value="UniProtKB-EC"/>
</dbReference>
<keyword evidence="4" id="KW-0547">Nucleotide-binding</keyword>
<dbReference type="AlphaFoldDB" id="M2U8P2"/>
<proteinExistence type="inferred from homology"/>
<dbReference type="PANTHER" id="PTHR32309:SF13">
    <property type="entry name" value="FERRIC ENTEROBACTIN TRANSPORT PROTEIN FEPE"/>
    <property type="match status" value="1"/>
</dbReference>
<dbReference type="SUPFAM" id="SSF52540">
    <property type="entry name" value="P-loop containing nucleoside triphosphate hydrolases"/>
    <property type="match status" value="1"/>
</dbReference>
<dbReference type="InterPro" id="IPR027417">
    <property type="entry name" value="P-loop_NTPase"/>
</dbReference>
<feature type="transmembrane region" description="Helical" evidence="10">
    <location>
        <begin position="28"/>
        <end position="47"/>
    </location>
</feature>
<feature type="domain" description="AAA" evidence="11">
    <location>
        <begin position="509"/>
        <end position="638"/>
    </location>
</feature>
<evidence type="ECO:0000256" key="2">
    <source>
        <dbReference type="ARBA" id="ARBA00011903"/>
    </source>
</evidence>
<keyword evidence="10" id="KW-0472">Membrane</keyword>
<keyword evidence="3" id="KW-0808">Transferase</keyword>
<dbReference type="EMBL" id="AMRV01000001">
    <property type="protein sequence ID" value="EMD84333.1"/>
    <property type="molecule type" value="Genomic_DNA"/>
</dbReference>
<dbReference type="EC" id="2.7.10.2" evidence="2"/>
<reference evidence="12 13" key="1">
    <citation type="journal article" date="2013" name="Genome Announc.">
        <title>Draft Genome Sequence of Strain JLT2015T, Belonging to the Family Sphingomonadaceae of the Alphaproteobacteria.</title>
        <authorList>
            <person name="Tang K."/>
            <person name="Liu K."/>
            <person name="Li S."/>
            <person name="Jiao N."/>
        </authorList>
    </citation>
    <scope>NUCLEOTIDE SEQUENCE [LARGE SCALE GENOMIC DNA]</scope>
    <source>
        <strain evidence="12 13">JLT2015</strain>
    </source>
</reference>
<evidence type="ECO:0000313" key="13">
    <source>
        <dbReference type="Proteomes" id="UP000011717"/>
    </source>
</evidence>
<dbReference type="GO" id="GO:0005524">
    <property type="term" value="F:ATP binding"/>
    <property type="evidence" value="ECO:0007669"/>
    <property type="project" value="UniProtKB-KW"/>
</dbReference>
<dbReference type="PATRIC" id="fig|1234595.3.peg.263"/>
<evidence type="ECO:0000256" key="10">
    <source>
        <dbReference type="SAM" id="Phobius"/>
    </source>
</evidence>
<dbReference type="NCBIfam" id="TIGR01007">
    <property type="entry name" value="eps_fam"/>
    <property type="match status" value="1"/>
</dbReference>
<evidence type="ECO:0000256" key="1">
    <source>
        <dbReference type="ARBA" id="ARBA00007316"/>
    </source>
</evidence>
<protein>
    <recommendedName>
        <fullName evidence="2">non-specific protein-tyrosine kinase</fullName>
        <ecNumber evidence="2">2.7.10.2</ecNumber>
    </recommendedName>
</protein>
<dbReference type="GO" id="GO:0005886">
    <property type="term" value="C:plasma membrane"/>
    <property type="evidence" value="ECO:0007669"/>
    <property type="project" value="TreeGrafter"/>
</dbReference>
<dbReference type="Pfam" id="PF13614">
    <property type="entry name" value="AAA_31"/>
    <property type="match status" value="1"/>
</dbReference>
<dbReference type="Proteomes" id="UP000011717">
    <property type="component" value="Unassembled WGS sequence"/>
</dbReference>
<evidence type="ECO:0000256" key="4">
    <source>
        <dbReference type="ARBA" id="ARBA00022741"/>
    </source>
</evidence>
<evidence type="ECO:0000256" key="5">
    <source>
        <dbReference type="ARBA" id="ARBA00022777"/>
    </source>
</evidence>
<name>M2U8P2_9SPHN</name>
<comment type="similarity">
    <text evidence="1">Belongs to the CpsD/CapB family.</text>
</comment>
<comment type="caution">
    <text evidence="12">The sequence shown here is derived from an EMBL/GenBank/DDBJ whole genome shotgun (WGS) entry which is preliminary data.</text>
</comment>
<dbReference type="InterPro" id="IPR050445">
    <property type="entry name" value="Bact_polysacc_biosynth/exp"/>
</dbReference>
<dbReference type="CDD" id="cd05387">
    <property type="entry name" value="BY-kinase"/>
    <property type="match status" value="1"/>
</dbReference>
<feature type="compositionally biased region" description="Low complexity" evidence="9">
    <location>
        <begin position="327"/>
        <end position="338"/>
    </location>
</feature>
<comment type="catalytic activity">
    <reaction evidence="8">
        <text>L-tyrosyl-[protein] + ATP = O-phospho-L-tyrosyl-[protein] + ADP + H(+)</text>
        <dbReference type="Rhea" id="RHEA:10596"/>
        <dbReference type="Rhea" id="RHEA-COMP:10136"/>
        <dbReference type="Rhea" id="RHEA-COMP:20101"/>
        <dbReference type="ChEBI" id="CHEBI:15378"/>
        <dbReference type="ChEBI" id="CHEBI:30616"/>
        <dbReference type="ChEBI" id="CHEBI:46858"/>
        <dbReference type="ChEBI" id="CHEBI:61978"/>
        <dbReference type="ChEBI" id="CHEBI:456216"/>
        <dbReference type="EC" id="2.7.10.2"/>
    </reaction>
</comment>
<keyword evidence="10" id="KW-0812">Transmembrane</keyword>
<evidence type="ECO:0000256" key="9">
    <source>
        <dbReference type="SAM" id="MobiDB-lite"/>
    </source>
</evidence>
<sequence>MTADFAEKNATGPLLDFGKLTVIARRRIVPMAVAAALCALAVAALYFTSEPTYSASGQIGFERGADELLPGLSERRAEITDAASVETAVQALRAPEIATAVARTVGPERILRAYMDPDQPIPTERQAATRRAAAFIRGGLSARREGTSFVITIASEGPDPEIAAAAVNSVIDIYVGGQVSEKSSQRQREISILRERIAELKTDLQDAETQVANYRARTNLVDIKDDSTAAQQILSQLGAELAQAEAEQAVAESRAASPAAAIQSSSLLRELRAREAALSAERADLAGRYGERHPSLANIDRQLSDLNERISEEIARERDAARREAQTASRRTASIRSSLNDAQSELLEGNNASVRLAELERNAEAARALYESFLSRLRENVAAAGTEQTNAYPLSRASAPRVPASPSLQMFGLIGLMGAGLAAAATAAALELREQGYRSRREVERHLGLPVLASVADVSTVPDRPVRVRGLRDVSEYLTQNDGSVFNEAFRSLRTALHVGRSDQIAKSIAVCSALPSEGKTTTALCLAWSAAMAGHKTIILDCDHRRATFSRSLSKSFDYGLGDVLNGEATLEEAIIPGPIPNAFLLPQRSHGREHLDVLLSQRMQDLIAELQNSYDFVILDTPPILPVAESRALSAMVEAAILVVRWRGTTRESASQALEELHRADANLIGAVLSKVDLRKPIDAYESGVYYYEVAKE</sequence>
<keyword evidence="7" id="KW-0829">Tyrosine-protein kinase</keyword>
<evidence type="ECO:0000256" key="3">
    <source>
        <dbReference type="ARBA" id="ARBA00022679"/>
    </source>
</evidence>
<keyword evidence="5" id="KW-0418">Kinase</keyword>
<feature type="compositionally biased region" description="Basic and acidic residues" evidence="9">
    <location>
        <begin position="316"/>
        <end position="325"/>
    </location>
</feature>
<keyword evidence="10" id="KW-1133">Transmembrane helix</keyword>